<comment type="caution">
    <text evidence="2">The sequence shown here is derived from an EMBL/GenBank/DDBJ whole genome shotgun (WGS) entry which is preliminary data.</text>
</comment>
<gene>
    <name evidence="2" type="primary">Cnig_chr_III.g9856</name>
    <name evidence="2" type="ORF">B9Z55_009856</name>
</gene>
<protein>
    <submittedName>
        <fullName evidence="2">Uncharacterized protein</fullName>
    </submittedName>
</protein>
<evidence type="ECO:0000313" key="3">
    <source>
        <dbReference type="Proteomes" id="UP000230233"/>
    </source>
</evidence>
<accession>A0A2G5UUP6</accession>
<dbReference type="Proteomes" id="UP000230233">
    <property type="component" value="Chromosome III"/>
</dbReference>
<organism evidence="2 3">
    <name type="scientific">Caenorhabditis nigoni</name>
    <dbReference type="NCBI Taxonomy" id="1611254"/>
    <lineage>
        <taxon>Eukaryota</taxon>
        <taxon>Metazoa</taxon>
        <taxon>Ecdysozoa</taxon>
        <taxon>Nematoda</taxon>
        <taxon>Chromadorea</taxon>
        <taxon>Rhabditida</taxon>
        <taxon>Rhabditina</taxon>
        <taxon>Rhabditomorpha</taxon>
        <taxon>Rhabditoidea</taxon>
        <taxon>Rhabditidae</taxon>
        <taxon>Peloderinae</taxon>
        <taxon>Caenorhabditis</taxon>
    </lineage>
</organism>
<evidence type="ECO:0000256" key="1">
    <source>
        <dbReference type="SAM" id="MobiDB-lite"/>
    </source>
</evidence>
<dbReference type="EMBL" id="PDUG01000003">
    <property type="protein sequence ID" value="PIC42946.1"/>
    <property type="molecule type" value="Genomic_DNA"/>
</dbReference>
<keyword evidence="3" id="KW-1185">Reference proteome</keyword>
<feature type="region of interest" description="Disordered" evidence="1">
    <location>
        <begin position="72"/>
        <end position="98"/>
    </location>
</feature>
<sequence>MSRNALDPDSTEFECPHFFFFLGNDVYRLGSLRPSASSYSMIDDVFFRSPFVSLSLSQSILTPFSYVFTPRKGQQDEGVPEGEASGIKWSQSGRSFRRERELRKSERIRWETGHCFSPRAILTGWGSTIRIRRTEMGASF</sequence>
<proteinExistence type="predicted"/>
<dbReference type="AlphaFoldDB" id="A0A2G5UUP6"/>
<name>A0A2G5UUP6_9PELO</name>
<reference evidence="3" key="1">
    <citation type="submission" date="2017-10" db="EMBL/GenBank/DDBJ databases">
        <title>Rapid genome shrinkage in a self-fertile nematode reveals novel sperm competition proteins.</title>
        <authorList>
            <person name="Yin D."/>
            <person name="Schwarz E.M."/>
            <person name="Thomas C.G."/>
            <person name="Felde R.L."/>
            <person name="Korf I.F."/>
            <person name="Cutter A.D."/>
            <person name="Schartner C.M."/>
            <person name="Ralston E.J."/>
            <person name="Meyer B.J."/>
            <person name="Haag E.S."/>
        </authorList>
    </citation>
    <scope>NUCLEOTIDE SEQUENCE [LARGE SCALE GENOMIC DNA]</scope>
    <source>
        <strain evidence="3">JU1422</strain>
    </source>
</reference>
<evidence type="ECO:0000313" key="2">
    <source>
        <dbReference type="EMBL" id="PIC42946.1"/>
    </source>
</evidence>